<organism evidence="1 2">
    <name type="scientific">Hibiscus sabdariffa</name>
    <name type="common">roselle</name>
    <dbReference type="NCBI Taxonomy" id="183260"/>
    <lineage>
        <taxon>Eukaryota</taxon>
        <taxon>Viridiplantae</taxon>
        <taxon>Streptophyta</taxon>
        <taxon>Embryophyta</taxon>
        <taxon>Tracheophyta</taxon>
        <taxon>Spermatophyta</taxon>
        <taxon>Magnoliopsida</taxon>
        <taxon>eudicotyledons</taxon>
        <taxon>Gunneridae</taxon>
        <taxon>Pentapetalae</taxon>
        <taxon>rosids</taxon>
        <taxon>malvids</taxon>
        <taxon>Malvales</taxon>
        <taxon>Malvaceae</taxon>
        <taxon>Malvoideae</taxon>
        <taxon>Hibiscus</taxon>
    </lineage>
</organism>
<reference evidence="1 2" key="1">
    <citation type="journal article" date="2024" name="G3 (Bethesda)">
        <title>Genome assembly of Hibiscus sabdariffa L. provides insights into metabolisms of medicinal natural products.</title>
        <authorList>
            <person name="Kim T."/>
        </authorList>
    </citation>
    <scope>NUCLEOTIDE SEQUENCE [LARGE SCALE GENOMIC DNA]</scope>
    <source>
        <strain evidence="1">TK-2024</strain>
        <tissue evidence="1">Old leaves</tissue>
    </source>
</reference>
<name>A0ABR2T852_9ROSI</name>
<dbReference type="Proteomes" id="UP001396334">
    <property type="component" value="Unassembled WGS sequence"/>
</dbReference>
<comment type="caution">
    <text evidence="1">The sequence shown here is derived from an EMBL/GenBank/DDBJ whole genome shotgun (WGS) entry which is preliminary data.</text>
</comment>
<protein>
    <recommendedName>
        <fullName evidence="3">RNase H type-1 domain-containing protein</fullName>
    </recommendedName>
</protein>
<gene>
    <name evidence="1" type="ORF">V6N11_049801</name>
</gene>
<sequence>MMMPCSSSNNWRSVSFRWQLSIGRLVVESDCAMTVQSIKDDLVGSQDHGLLYMIKSFLKRPWELQIFHMDRLKCLRPPKAFKKQSIQNLTPANNCTV</sequence>
<evidence type="ECO:0000313" key="1">
    <source>
        <dbReference type="EMBL" id="KAK9033614.1"/>
    </source>
</evidence>
<evidence type="ECO:0000313" key="2">
    <source>
        <dbReference type="Proteomes" id="UP001396334"/>
    </source>
</evidence>
<evidence type="ECO:0008006" key="3">
    <source>
        <dbReference type="Google" id="ProtNLM"/>
    </source>
</evidence>
<dbReference type="EMBL" id="JBBPBN010000007">
    <property type="protein sequence ID" value="KAK9033614.1"/>
    <property type="molecule type" value="Genomic_DNA"/>
</dbReference>
<proteinExistence type="predicted"/>
<accession>A0ABR2T852</accession>
<keyword evidence="2" id="KW-1185">Reference proteome</keyword>